<dbReference type="InterPro" id="IPR008979">
    <property type="entry name" value="Galactose-bd-like_sf"/>
</dbReference>
<keyword evidence="5" id="KW-1185">Reference proteome</keyword>
<dbReference type="RefSeq" id="WP_055039584.1">
    <property type="nucleotide sequence ID" value="NZ_CVRS01000067.1"/>
</dbReference>
<reference evidence="5" key="1">
    <citation type="submission" date="2015-05" db="EMBL/GenBank/DDBJ databases">
        <authorList>
            <consortium name="Pathogen Informatics"/>
        </authorList>
    </citation>
    <scope>NUCLEOTIDE SEQUENCE [LARGE SCALE GENOMIC DNA]</scope>
    <source>
        <strain evidence="5">L1-83</strain>
    </source>
</reference>
<proteinExistence type="predicted"/>
<feature type="domain" description="F5/8 type C" evidence="3">
    <location>
        <begin position="561"/>
        <end position="650"/>
    </location>
</feature>
<dbReference type="EMBL" id="CVRS01000067">
    <property type="protein sequence ID" value="CRL37466.1"/>
    <property type="molecule type" value="Genomic_DNA"/>
</dbReference>
<dbReference type="OrthoDB" id="3333873at2"/>
<dbReference type="Gene3D" id="2.160.20.10">
    <property type="entry name" value="Single-stranded right-handed beta-helix, Pectin lyase-like"/>
    <property type="match status" value="1"/>
</dbReference>
<dbReference type="GeneID" id="75163600"/>
<name>A0A0M6WLU8_9FIRM</name>
<protein>
    <recommendedName>
        <fullName evidence="3">F5/8 type C domain-containing protein</fullName>
    </recommendedName>
</protein>
<dbReference type="InterPro" id="IPR012334">
    <property type="entry name" value="Pectin_lyas_fold"/>
</dbReference>
<feature type="signal peptide" evidence="2">
    <location>
        <begin position="1"/>
        <end position="29"/>
    </location>
</feature>
<dbReference type="Pfam" id="PF22633">
    <property type="entry name" value="F5_F8_type_C_2"/>
    <property type="match status" value="1"/>
</dbReference>
<evidence type="ECO:0000259" key="3">
    <source>
        <dbReference type="PROSITE" id="PS50022"/>
    </source>
</evidence>
<keyword evidence="1" id="KW-0378">Hydrolase</keyword>
<evidence type="ECO:0000256" key="1">
    <source>
        <dbReference type="ARBA" id="ARBA00023295"/>
    </source>
</evidence>
<feature type="chain" id="PRO_5005806560" description="F5/8 type C domain-containing protein" evidence="2">
    <location>
        <begin position="30"/>
        <end position="861"/>
    </location>
</feature>
<gene>
    <name evidence="4" type="ORF">RIL183_04031</name>
</gene>
<dbReference type="SUPFAM" id="SSF49785">
    <property type="entry name" value="Galactose-binding domain-like"/>
    <property type="match status" value="2"/>
</dbReference>
<evidence type="ECO:0000256" key="2">
    <source>
        <dbReference type="SAM" id="SignalP"/>
    </source>
</evidence>
<dbReference type="InterPro" id="IPR000421">
    <property type="entry name" value="FA58C"/>
</dbReference>
<organism evidence="4 5">
    <name type="scientific">Roseburia inulinivorans</name>
    <dbReference type="NCBI Taxonomy" id="360807"/>
    <lineage>
        <taxon>Bacteria</taxon>
        <taxon>Bacillati</taxon>
        <taxon>Bacillota</taxon>
        <taxon>Clostridia</taxon>
        <taxon>Lachnospirales</taxon>
        <taxon>Lachnospiraceae</taxon>
        <taxon>Roseburia</taxon>
    </lineage>
</organism>
<dbReference type="SUPFAM" id="SSF51126">
    <property type="entry name" value="Pectin lyase-like"/>
    <property type="match status" value="1"/>
</dbReference>
<dbReference type="Gene3D" id="2.60.120.260">
    <property type="entry name" value="Galactose-binding domain-like"/>
    <property type="match status" value="2"/>
</dbReference>
<accession>A0A0M6WLU8</accession>
<dbReference type="InterPro" id="IPR011050">
    <property type="entry name" value="Pectin_lyase_fold/virulence"/>
</dbReference>
<evidence type="ECO:0000313" key="4">
    <source>
        <dbReference type="EMBL" id="CRL37466.1"/>
    </source>
</evidence>
<keyword evidence="1" id="KW-0326">Glycosidase</keyword>
<evidence type="ECO:0000313" key="5">
    <source>
        <dbReference type="Proteomes" id="UP000049828"/>
    </source>
</evidence>
<dbReference type="AlphaFoldDB" id="A0A0M6WLU8"/>
<dbReference type="PROSITE" id="PS50022">
    <property type="entry name" value="FA58C_3"/>
    <property type="match status" value="1"/>
</dbReference>
<dbReference type="GO" id="GO:0016798">
    <property type="term" value="F:hydrolase activity, acting on glycosyl bonds"/>
    <property type="evidence" value="ECO:0007669"/>
    <property type="project" value="UniProtKB-KW"/>
</dbReference>
<dbReference type="Pfam" id="PF00754">
    <property type="entry name" value="F5_F8_type_C"/>
    <property type="match status" value="1"/>
</dbReference>
<dbReference type="Proteomes" id="UP000049828">
    <property type="component" value="Unassembled WGS sequence"/>
</dbReference>
<sequence>MYKKKISSLLAAVIVAGMVTGSMPVCVNAQETTGNAGTTYYVDAENGDDSNSGTSIDAPWKSLNKVTDTTFLPGDQILLKSGSVWNGEWLWPKGSGVEGAPIIIDKYGGEEKPIINGMGIDRGLNYSGAVHLRNQEYWEIRNLEITNDDDFDEDIDLSRPKGDNSWSSKNMTRNGILLIVDCDQLEDDDDGIMDHIYIENCYVHDVDGPNDWNDTFTGGIIFNVVGSSLRPSSSFNDLRIAYNTIRKVDLLGVTGYVTTVKGNYQDGIDANNMWMTNVYIGHNYFEDIAQGAIDLCDAKDAVVEYNVVDGFLKRYPNFRPTVALYPWKCENAVFQFNEVYNGPSTNADGSPYDMDSGLKDVVYQFNYSHNNPCGWMLYMGKNNNDIIRYNISDDGGDYIIKYFLTACETPTYFLNNVIIYDGERTKFMHRDPFKSQTYFYNNVFYNKSTTTTTTWHDTARYLGNLGAVTFSNNCFYEASGIHSKYEPADAYKVTENPKMVNPGQKPERNEQGILSGATIWDGYKIGKDSPLVDAGIYVPQMGTMDFFGNQLYYGDAPDIGVYEVPEGEYNAPPVNLAVKASASANNFHVSFDACNVVDGDDTTRWASADSTLPIWLELDFGEETTFNELIAKENIVSGWASARIAKFELQKWNGTEFEKFYESSETIGESAEFVFPEVTTTKLRFVITGLKADTTLHGKGQTDPSLKELELYYNKQASKKVNLVLNKEVITNNCHNDFDVSWLNDGKMDTRWASANSELPIEIEFNLGSDVTFNTMAMTENIVANWATPRIESFQLQAWDGTTYQTIFENTGEVGERKEFAFEDTTAQKIRLVITALRADTSANSAGQTDPSIAEFELYRR</sequence>
<keyword evidence="2" id="KW-0732">Signal</keyword>